<reference evidence="1" key="1">
    <citation type="journal article" date="2020" name="Stud. Mycol.">
        <title>101 Dothideomycetes genomes: a test case for predicting lifestyles and emergence of pathogens.</title>
        <authorList>
            <person name="Haridas S."/>
            <person name="Albert R."/>
            <person name="Binder M."/>
            <person name="Bloem J."/>
            <person name="Labutti K."/>
            <person name="Salamov A."/>
            <person name="Andreopoulos B."/>
            <person name="Baker S."/>
            <person name="Barry K."/>
            <person name="Bills G."/>
            <person name="Bluhm B."/>
            <person name="Cannon C."/>
            <person name="Castanera R."/>
            <person name="Culley D."/>
            <person name="Daum C."/>
            <person name="Ezra D."/>
            <person name="Gonzalez J."/>
            <person name="Henrissat B."/>
            <person name="Kuo A."/>
            <person name="Liang C."/>
            <person name="Lipzen A."/>
            <person name="Lutzoni F."/>
            <person name="Magnuson J."/>
            <person name="Mondo S."/>
            <person name="Nolan M."/>
            <person name="Ohm R."/>
            <person name="Pangilinan J."/>
            <person name="Park H.-J."/>
            <person name="Ramirez L."/>
            <person name="Alfaro M."/>
            <person name="Sun H."/>
            <person name="Tritt A."/>
            <person name="Yoshinaga Y."/>
            <person name="Zwiers L.-H."/>
            <person name="Turgeon B."/>
            <person name="Goodwin S."/>
            <person name="Spatafora J."/>
            <person name="Crous P."/>
            <person name="Grigoriev I."/>
        </authorList>
    </citation>
    <scope>NUCLEOTIDE SEQUENCE</scope>
    <source>
        <strain evidence="1">CBS 207.26</strain>
    </source>
</reference>
<keyword evidence="2" id="KW-1185">Reference proteome</keyword>
<dbReference type="EMBL" id="ML994633">
    <property type="protein sequence ID" value="KAF2185458.1"/>
    <property type="molecule type" value="Genomic_DNA"/>
</dbReference>
<dbReference type="AlphaFoldDB" id="A0A6A6E4K9"/>
<gene>
    <name evidence="1" type="ORF">K469DRAFT_160637</name>
</gene>
<protein>
    <submittedName>
        <fullName evidence="1">Uncharacterized protein</fullName>
    </submittedName>
</protein>
<organism evidence="1 2">
    <name type="scientific">Zopfia rhizophila CBS 207.26</name>
    <dbReference type="NCBI Taxonomy" id="1314779"/>
    <lineage>
        <taxon>Eukaryota</taxon>
        <taxon>Fungi</taxon>
        <taxon>Dikarya</taxon>
        <taxon>Ascomycota</taxon>
        <taxon>Pezizomycotina</taxon>
        <taxon>Dothideomycetes</taxon>
        <taxon>Dothideomycetes incertae sedis</taxon>
        <taxon>Zopfiaceae</taxon>
        <taxon>Zopfia</taxon>
    </lineage>
</organism>
<dbReference type="Proteomes" id="UP000800200">
    <property type="component" value="Unassembled WGS sequence"/>
</dbReference>
<evidence type="ECO:0000313" key="1">
    <source>
        <dbReference type="EMBL" id="KAF2185458.1"/>
    </source>
</evidence>
<evidence type="ECO:0000313" key="2">
    <source>
        <dbReference type="Proteomes" id="UP000800200"/>
    </source>
</evidence>
<name>A0A6A6E4K9_9PEZI</name>
<dbReference type="OrthoDB" id="5431013at2759"/>
<sequence length="113" mass="13316">MRKEHIAGLIKECRAVKMGFVELLSRFFVESSQFPSVHSHFDRIRWYFRKPLVVGLKLSLESAKTSVTLFVTLHMCEDLQRRIEELQRALQEVPKDLKRQLYYDILASQVDSC</sequence>
<accession>A0A6A6E4K9</accession>
<proteinExistence type="predicted"/>